<evidence type="ECO:0000313" key="2">
    <source>
        <dbReference type="EMBL" id="QMS85255.1"/>
    </source>
</evidence>
<dbReference type="Pfam" id="PF00403">
    <property type="entry name" value="HMA"/>
    <property type="match status" value="1"/>
</dbReference>
<protein>
    <recommendedName>
        <fullName evidence="1">HMA domain-containing protein</fullName>
    </recommendedName>
</protein>
<dbReference type="RefSeq" id="WP_258877043.1">
    <property type="nucleotide sequence ID" value="NZ_CP048914.1"/>
</dbReference>
<feature type="domain" description="HMA" evidence="1">
    <location>
        <begin position="4"/>
        <end position="60"/>
    </location>
</feature>
<name>A0A7L7KRN8_9MOLU</name>
<dbReference type="InterPro" id="IPR006121">
    <property type="entry name" value="HMA_dom"/>
</dbReference>
<sequence>MIKLIVTNMSCGHCQLKINAELEANNYKVVKIDMSKNSVLINTSSDQVNKIKRILDSINYVVDNETPVLDIEEHTIWDDKLDDDLNYETFTTYLFNNEISIIGFNDEDFGVIILCTVTQLHDAVEYINQM</sequence>
<gene>
    <name evidence="2" type="ORF">G4Z02_05660</name>
</gene>
<dbReference type="SUPFAM" id="SSF55008">
    <property type="entry name" value="HMA, heavy metal-associated domain"/>
    <property type="match status" value="1"/>
</dbReference>
<keyword evidence="3" id="KW-1185">Reference proteome</keyword>
<evidence type="ECO:0000259" key="1">
    <source>
        <dbReference type="Pfam" id="PF00403"/>
    </source>
</evidence>
<dbReference type="KEGG" id="xcl:G4Z02_05660"/>
<evidence type="ECO:0000313" key="3">
    <source>
        <dbReference type="Proteomes" id="UP000514720"/>
    </source>
</evidence>
<accession>A0A7L7KRN8</accession>
<organism evidence="2 3">
    <name type="scientific">Candidatus Xianfuyuplasma coldseepsis</name>
    <dbReference type="NCBI Taxonomy" id="2782163"/>
    <lineage>
        <taxon>Bacteria</taxon>
        <taxon>Bacillati</taxon>
        <taxon>Mycoplasmatota</taxon>
        <taxon>Mollicutes</taxon>
        <taxon>Candidatus Izemoplasmatales</taxon>
        <taxon>Candidatus Izemoplasmataceae</taxon>
        <taxon>Candidatus Xianfuyuplasma</taxon>
    </lineage>
</organism>
<dbReference type="InterPro" id="IPR036163">
    <property type="entry name" value="HMA_dom_sf"/>
</dbReference>
<dbReference type="AlphaFoldDB" id="A0A7L7KRN8"/>
<dbReference type="Proteomes" id="UP000514720">
    <property type="component" value="Chromosome"/>
</dbReference>
<dbReference type="EMBL" id="CP048914">
    <property type="protein sequence ID" value="QMS85255.1"/>
    <property type="molecule type" value="Genomic_DNA"/>
</dbReference>
<reference evidence="2 3" key="1">
    <citation type="submission" date="2020-02" db="EMBL/GenBank/DDBJ databases">
        <authorList>
            <person name="Zheng R.K."/>
            <person name="Sun C.M."/>
        </authorList>
    </citation>
    <scope>NUCLEOTIDE SEQUENCE [LARGE SCALE GENOMIC DNA]</scope>
    <source>
        <strain evidence="3">zrk13</strain>
    </source>
</reference>
<proteinExistence type="predicted"/>
<dbReference type="Gene3D" id="3.30.70.100">
    <property type="match status" value="1"/>
</dbReference>
<dbReference type="GO" id="GO:0046872">
    <property type="term" value="F:metal ion binding"/>
    <property type="evidence" value="ECO:0007669"/>
    <property type="project" value="InterPro"/>
</dbReference>